<protein>
    <recommendedName>
        <fullName evidence="3">HNH nuclease domain-containing protein</fullName>
    </recommendedName>
</protein>
<reference evidence="1 2" key="1">
    <citation type="submission" date="2014-04" db="EMBL/GenBank/DDBJ databases">
        <authorList>
            <consortium name="DOE Joint Genome Institute"/>
            <person name="Kuo A."/>
            <person name="Kohler A."/>
            <person name="Costa M.D."/>
            <person name="Nagy L.G."/>
            <person name="Floudas D."/>
            <person name="Copeland A."/>
            <person name="Barry K.W."/>
            <person name="Cichocki N."/>
            <person name="Veneault-Fourrey C."/>
            <person name="LaButti K."/>
            <person name="Lindquist E.A."/>
            <person name="Lipzen A."/>
            <person name="Lundell T."/>
            <person name="Morin E."/>
            <person name="Murat C."/>
            <person name="Sun H."/>
            <person name="Tunlid A."/>
            <person name="Henrissat B."/>
            <person name="Grigoriev I.V."/>
            <person name="Hibbett D.S."/>
            <person name="Martin F."/>
            <person name="Nordberg H.P."/>
            <person name="Cantor M.N."/>
            <person name="Hua S.X."/>
        </authorList>
    </citation>
    <scope>NUCLEOTIDE SEQUENCE [LARGE SCALE GENOMIC DNA]</scope>
    <source>
        <strain evidence="1 2">441</strain>
    </source>
</reference>
<gene>
    <name evidence="1" type="ORF">PISMIDRAFT_686157</name>
</gene>
<dbReference type="AlphaFoldDB" id="A0A0C9XW61"/>
<sequence>MDVTIHHLFDRLLIYFTATEVPNRYRLEGVKVWCVVNRPEYVTFSTPDPEKYPLPNPAYLAIHAACVKVAHLSGATEYIKEVLRRMEDTLVLAEDGGSSEILYTAILSSMHAVSL</sequence>
<accession>A0A0C9XW61</accession>
<organism evidence="1 2">
    <name type="scientific">Pisolithus microcarpus 441</name>
    <dbReference type="NCBI Taxonomy" id="765257"/>
    <lineage>
        <taxon>Eukaryota</taxon>
        <taxon>Fungi</taxon>
        <taxon>Dikarya</taxon>
        <taxon>Basidiomycota</taxon>
        <taxon>Agaricomycotina</taxon>
        <taxon>Agaricomycetes</taxon>
        <taxon>Agaricomycetidae</taxon>
        <taxon>Boletales</taxon>
        <taxon>Sclerodermatineae</taxon>
        <taxon>Pisolithaceae</taxon>
        <taxon>Pisolithus</taxon>
    </lineage>
</organism>
<reference evidence="2" key="2">
    <citation type="submission" date="2015-01" db="EMBL/GenBank/DDBJ databases">
        <title>Evolutionary Origins and Diversification of the Mycorrhizal Mutualists.</title>
        <authorList>
            <consortium name="DOE Joint Genome Institute"/>
            <consortium name="Mycorrhizal Genomics Consortium"/>
            <person name="Kohler A."/>
            <person name="Kuo A."/>
            <person name="Nagy L.G."/>
            <person name="Floudas D."/>
            <person name="Copeland A."/>
            <person name="Barry K.W."/>
            <person name="Cichocki N."/>
            <person name="Veneault-Fourrey C."/>
            <person name="LaButti K."/>
            <person name="Lindquist E.A."/>
            <person name="Lipzen A."/>
            <person name="Lundell T."/>
            <person name="Morin E."/>
            <person name="Murat C."/>
            <person name="Riley R."/>
            <person name="Ohm R."/>
            <person name="Sun H."/>
            <person name="Tunlid A."/>
            <person name="Henrissat B."/>
            <person name="Grigoriev I.V."/>
            <person name="Hibbett D.S."/>
            <person name="Martin F."/>
        </authorList>
    </citation>
    <scope>NUCLEOTIDE SEQUENCE [LARGE SCALE GENOMIC DNA]</scope>
    <source>
        <strain evidence="2">441</strain>
    </source>
</reference>
<dbReference type="HOGENOM" id="CLU_149504_0_0_1"/>
<proteinExistence type="predicted"/>
<evidence type="ECO:0000313" key="1">
    <source>
        <dbReference type="EMBL" id="KIK16680.1"/>
    </source>
</evidence>
<keyword evidence="2" id="KW-1185">Reference proteome</keyword>
<evidence type="ECO:0008006" key="3">
    <source>
        <dbReference type="Google" id="ProtNLM"/>
    </source>
</evidence>
<dbReference type="OrthoDB" id="2689743at2759"/>
<dbReference type="STRING" id="765257.A0A0C9XW61"/>
<dbReference type="EMBL" id="KN833850">
    <property type="protein sequence ID" value="KIK16680.1"/>
    <property type="molecule type" value="Genomic_DNA"/>
</dbReference>
<name>A0A0C9XW61_9AGAM</name>
<evidence type="ECO:0000313" key="2">
    <source>
        <dbReference type="Proteomes" id="UP000054018"/>
    </source>
</evidence>
<dbReference type="Proteomes" id="UP000054018">
    <property type="component" value="Unassembled WGS sequence"/>
</dbReference>